<dbReference type="Proteomes" id="UP000288805">
    <property type="component" value="Unassembled WGS sequence"/>
</dbReference>
<evidence type="ECO:0000313" key="2">
    <source>
        <dbReference type="Proteomes" id="UP000288805"/>
    </source>
</evidence>
<gene>
    <name evidence="1" type="ORF">CK203_089327</name>
</gene>
<proteinExistence type="predicted"/>
<evidence type="ECO:0000313" key="1">
    <source>
        <dbReference type="EMBL" id="RVW29751.1"/>
    </source>
</evidence>
<dbReference type="EMBL" id="QGNW01001825">
    <property type="protein sequence ID" value="RVW29751.1"/>
    <property type="molecule type" value="Genomic_DNA"/>
</dbReference>
<comment type="caution">
    <text evidence="1">The sequence shown here is derived from an EMBL/GenBank/DDBJ whole genome shotgun (WGS) entry which is preliminary data.</text>
</comment>
<reference evidence="1 2" key="1">
    <citation type="journal article" date="2018" name="PLoS Genet.">
        <title>Population sequencing reveals clonal diversity and ancestral inbreeding in the grapevine cultivar Chardonnay.</title>
        <authorList>
            <person name="Roach M.J."/>
            <person name="Johnson D.L."/>
            <person name="Bohlmann J."/>
            <person name="van Vuuren H.J."/>
            <person name="Jones S.J."/>
            <person name="Pretorius I.S."/>
            <person name="Schmidt S.A."/>
            <person name="Borneman A.R."/>
        </authorList>
    </citation>
    <scope>NUCLEOTIDE SEQUENCE [LARGE SCALE GENOMIC DNA]</scope>
    <source>
        <strain evidence="2">cv. Chardonnay</strain>
        <tissue evidence="1">Leaf</tissue>
    </source>
</reference>
<organism evidence="1 2">
    <name type="scientific">Vitis vinifera</name>
    <name type="common">Grape</name>
    <dbReference type="NCBI Taxonomy" id="29760"/>
    <lineage>
        <taxon>Eukaryota</taxon>
        <taxon>Viridiplantae</taxon>
        <taxon>Streptophyta</taxon>
        <taxon>Embryophyta</taxon>
        <taxon>Tracheophyta</taxon>
        <taxon>Spermatophyta</taxon>
        <taxon>Magnoliopsida</taxon>
        <taxon>eudicotyledons</taxon>
        <taxon>Gunneridae</taxon>
        <taxon>Pentapetalae</taxon>
        <taxon>rosids</taxon>
        <taxon>Vitales</taxon>
        <taxon>Vitaceae</taxon>
        <taxon>Viteae</taxon>
        <taxon>Vitis</taxon>
    </lineage>
</organism>
<sequence>MKDNLLGKGLLQKIELALGALTISCHFQNQDGFISLFSGIMFNSEPGQNWVNSSWPGGDLDSLLVLGCKRGKFPSSYLCLTLGAKFKARQFGT</sequence>
<accession>A0A438D2T9</accession>
<protein>
    <submittedName>
        <fullName evidence="1">Uncharacterized protein</fullName>
    </submittedName>
</protein>
<name>A0A438D2T9_VITVI</name>
<dbReference type="AlphaFoldDB" id="A0A438D2T9"/>